<name>A0ABV4WLK0_9CYAN</name>
<keyword evidence="2" id="KW-1185">Reference proteome</keyword>
<evidence type="ECO:0000313" key="1">
    <source>
        <dbReference type="EMBL" id="MFB2835964.1"/>
    </source>
</evidence>
<protein>
    <submittedName>
        <fullName evidence="1">Uncharacterized protein</fullName>
    </submittedName>
</protein>
<organism evidence="1 2">
    <name type="scientific">Floridaenema evergladense BLCC-F167</name>
    <dbReference type="NCBI Taxonomy" id="3153639"/>
    <lineage>
        <taxon>Bacteria</taxon>
        <taxon>Bacillati</taxon>
        <taxon>Cyanobacteriota</taxon>
        <taxon>Cyanophyceae</taxon>
        <taxon>Oscillatoriophycideae</taxon>
        <taxon>Aerosakkonematales</taxon>
        <taxon>Aerosakkonemataceae</taxon>
        <taxon>Floridanema</taxon>
        <taxon>Floridanema evergladense</taxon>
    </lineage>
</organism>
<accession>A0ABV4WLK0</accession>
<reference evidence="1 2" key="1">
    <citation type="submission" date="2024-09" db="EMBL/GenBank/DDBJ databases">
        <title>Floridaenema gen nov. (Aerosakkonemataceae, Aerosakkonematales ord. nov., Cyanobacteria) from benthic tropical and subtropical fresh waters, with the description of four new species.</title>
        <authorList>
            <person name="Moretto J.A."/>
            <person name="Berthold D.E."/>
            <person name="Lefler F.W."/>
            <person name="Huang I.-S."/>
            <person name="Laughinghouse H. IV."/>
        </authorList>
    </citation>
    <scope>NUCLEOTIDE SEQUENCE [LARGE SCALE GENOMIC DNA]</scope>
    <source>
        <strain evidence="1 2">BLCC-F167</strain>
    </source>
</reference>
<sequence>MNDGLNLFEWQQNFIATNLLTLGYNAWSNYLGGERGAIICSTNSSSVGVAGESFKTYFVARSRLAAFLNAWLAAPDTVILQHHFMNAHILEAVDNYNPVADVVFLLESGSQVSFFYLKNLPIKPPECYAYICKEWEEFPPQSTLLKKQKQWQD</sequence>
<dbReference type="Proteomes" id="UP001576780">
    <property type="component" value="Unassembled WGS sequence"/>
</dbReference>
<comment type="caution">
    <text evidence="1">The sequence shown here is derived from an EMBL/GenBank/DDBJ whole genome shotgun (WGS) entry which is preliminary data.</text>
</comment>
<gene>
    <name evidence="1" type="ORF">ACE1CA_15645</name>
</gene>
<proteinExistence type="predicted"/>
<evidence type="ECO:0000313" key="2">
    <source>
        <dbReference type="Proteomes" id="UP001576780"/>
    </source>
</evidence>
<dbReference type="EMBL" id="JBHFNT010000133">
    <property type="protein sequence ID" value="MFB2835964.1"/>
    <property type="molecule type" value="Genomic_DNA"/>
</dbReference>
<dbReference type="RefSeq" id="WP_413278363.1">
    <property type="nucleotide sequence ID" value="NZ_JBHFNT010000133.1"/>
</dbReference>